<dbReference type="Proteomes" id="UP001500620">
    <property type="component" value="Unassembled WGS sequence"/>
</dbReference>
<feature type="region of interest" description="Disordered" evidence="1">
    <location>
        <begin position="48"/>
        <end position="68"/>
    </location>
</feature>
<reference evidence="3" key="1">
    <citation type="journal article" date="2019" name="Int. J. Syst. Evol. Microbiol.">
        <title>The Global Catalogue of Microorganisms (GCM) 10K type strain sequencing project: providing services to taxonomists for standard genome sequencing and annotation.</title>
        <authorList>
            <consortium name="The Broad Institute Genomics Platform"/>
            <consortium name="The Broad Institute Genome Sequencing Center for Infectious Disease"/>
            <person name="Wu L."/>
            <person name="Ma J."/>
        </authorList>
    </citation>
    <scope>NUCLEOTIDE SEQUENCE [LARGE SCALE GENOMIC DNA]</scope>
    <source>
        <strain evidence="3">JCM 17441</strain>
    </source>
</reference>
<name>A0ABP8DV96_9ACTN</name>
<protein>
    <submittedName>
        <fullName evidence="2">Uncharacterized protein</fullName>
    </submittedName>
</protein>
<proteinExistence type="predicted"/>
<dbReference type="EMBL" id="BAABAT010000085">
    <property type="protein sequence ID" value="GAA4263920.1"/>
    <property type="molecule type" value="Genomic_DNA"/>
</dbReference>
<gene>
    <name evidence="2" type="ORF">GCM10022255_112830</name>
</gene>
<accession>A0ABP8DV96</accession>
<organism evidence="2 3">
    <name type="scientific">Dactylosporangium darangshiense</name>
    <dbReference type="NCBI Taxonomy" id="579108"/>
    <lineage>
        <taxon>Bacteria</taxon>
        <taxon>Bacillati</taxon>
        <taxon>Actinomycetota</taxon>
        <taxon>Actinomycetes</taxon>
        <taxon>Micromonosporales</taxon>
        <taxon>Micromonosporaceae</taxon>
        <taxon>Dactylosporangium</taxon>
    </lineage>
</organism>
<keyword evidence="3" id="KW-1185">Reference proteome</keyword>
<evidence type="ECO:0000313" key="3">
    <source>
        <dbReference type="Proteomes" id="UP001500620"/>
    </source>
</evidence>
<sequence length="68" mass="6888">MRALVPPAARLGRGPGVRAWLGAIVLRNLRGTAAGIVRGRSGLRTLMGAHTRPRAGGPAHTGGQPAAC</sequence>
<comment type="caution">
    <text evidence="2">The sequence shown here is derived from an EMBL/GenBank/DDBJ whole genome shotgun (WGS) entry which is preliminary data.</text>
</comment>
<evidence type="ECO:0000256" key="1">
    <source>
        <dbReference type="SAM" id="MobiDB-lite"/>
    </source>
</evidence>
<evidence type="ECO:0000313" key="2">
    <source>
        <dbReference type="EMBL" id="GAA4263920.1"/>
    </source>
</evidence>